<keyword evidence="5" id="KW-0810">Translation regulation</keyword>
<dbReference type="GO" id="GO:0005737">
    <property type="term" value="C:cytoplasm"/>
    <property type="evidence" value="ECO:0007669"/>
    <property type="project" value="UniProtKB-SubCell"/>
</dbReference>
<dbReference type="Pfam" id="PF01205">
    <property type="entry name" value="Impact_N"/>
    <property type="match status" value="1"/>
</dbReference>
<dbReference type="Gene3D" id="3.30.230.30">
    <property type="entry name" value="Impact, N-terminal domain"/>
    <property type="match status" value="1"/>
</dbReference>
<feature type="compositionally biased region" description="Basic and acidic residues" evidence="7">
    <location>
        <begin position="345"/>
        <end position="355"/>
    </location>
</feature>
<evidence type="ECO:0000313" key="9">
    <source>
        <dbReference type="EMBL" id="KAG0145191.1"/>
    </source>
</evidence>
<reference evidence="9" key="1">
    <citation type="submission" date="2013-11" db="EMBL/GenBank/DDBJ databases">
        <title>Genome sequence of the fusiform rust pathogen reveals effectors for host alternation and coevolution with pine.</title>
        <authorList>
            <consortium name="DOE Joint Genome Institute"/>
            <person name="Smith K."/>
            <person name="Pendleton A."/>
            <person name="Kubisiak T."/>
            <person name="Anderson C."/>
            <person name="Salamov A."/>
            <person name="Aerts A."/>
            <person name="Riley R."/>
            <person name="Clum A."/>
            <person name="Lindquist E."/>
            <person name="Ence D."/>
            <person name="Campbell M."/>
            <person name="Kronenberg Z."/>
            <person name="Feau N."/>
            <person name="Dhillon B."/>
            <person name="Hamelin R."/>
            <person name="Burleigh J."/>
            <person name="Smith J."/>
            <person name="Yandell M."/>
            <person name="Nelson C."/>
            <person name="Grigoriev I."/>
            <person name="Davis J."/>
        </authorList>
    </citation>
    <scope>NUCLEOTIDE SEQUENCE</scope>
    <source>
        <strain evidence="9">G11</strain>
    </source>
</reference>
<dbReference type="EMBL" id="MU167281">
    <property type="protein sequence ID" value="KAG0145191.1"/>
    <property type="molecule type" value="Genomic_DNA"/>
</dbReference>
<keyword evidence="6" id="KW-0346">Stress response</keyword>
<evidence type="ECO:0000256" key="5">
    <source>
        <dbReference type="ARBA" id="ARBA00022845"/>
    </source>
</evidence>
<keyword evidence="3" id="KW-0963">Cytoplasm</keyword>
<dbReference type="Gene3D" id="3.10.110.10">
    <property type="entry name" value="Ubiquitin Conjugating Enzyme"/>
    <property type="match status" value="1"/>
</dbReference>
<organism evidence="9 10">
    <name type="scientific">Cronartium quercuum f. sp. fusiforme G11</name>
    <dbReference type="NCBI Taxonomy" id="708437"/>
    <lineage>
        <taxon>Eukaryota</taxon>
        <taxon>Fungi</taxon>
        <taxon>Dikarya</taxon>
        <taxon>Basidiomycota</taxon>
        <taxon>Pucciniomycotina</taxon>
        <taxon>Pucciniomycetes</taxon>
        <taxon>Pucciniales</taxon>
        <taxon>Coleosporiaceae</taxon>
        <taxon>Cronartium</taxon>
    </lineage>
</organism>
<dbReference type="InterPro" id="IPR020568">
    <property type="entry name" value="Ribosomal_Su5_D2-typ_SF"/>
</dbReference>
<evidence type="ECO:0000256" key="6">
    <source>
        <dbReference type="ARBA" id="ARBA00023016"/>
    </source>
</evidence>
<dbReference type="Proteomes" id="UP000886653">
    <property type="component" value="Unassembled WGS sequence"/>
</dbReference>
<dbReference type="SUPFAM" id="SSF54495">
    <property type="entry name" value="UBC-like"/>
    <property type="match status" value="1"/>
</dbReference>
<evidence type="ECO:0000256" key="2">
    <source>
        <dbReference type="ARBA" id="ARBA00007665"/>
    </source>
</evidence>
<dbReference type="Pfam" id="PF05773">
    <property type="entry name" value="RWD"/>
    <property type="match status" value="1"/>
</dbReference>
<evidence type="ECO:0000256" key="3">
    <source>
        <dbReference type="ARBA" id="ARBA00022490"/>
    </source>
</evidence>
<comment type="similarity">
    <text evidence="2">Belongs to the IMPACT family.</text>
</comment>
<dbReference type="InterPro" id="IPR023582">
    <property type="entry name" value="Impact"/>
</dbReference>
<dbReference type="OrthoDB" id="69641at2759"/>
<dbReference type="InterPro" id="IPR006575">
    <property type="entry name" value="RWD_dom"/>
</dbReference>
<dbReference type="GO" id="GO:0140469">
    <property type="term" value="P:GCN2-mediated signaling"/>
    <property type="evidence" value="ECO:0007669"/>
    <property type="project" value="TreeGrafter"/>
</dbReference>
<comment type="subcellular location">
    <subcellularLocation>
        <location evidence="1">Cytoplasm</location>
    </subcellularLocation>
</comment>
<dbReference type="GO" id="GO:0006446">
    <property type="term" value="P:regulation of translational initiation"/>
    <property type="evidence" value="ECO:0007669"/>
    <property type="project" value="TreeGrafter"/>
</dbReference>
<dbReference type="PROSITE" id="PS50908">
    <property type="entry name" value="RWD"/>
    <property type="match status" value="1"/>
</dbReference>
<feature type="region of interest" description="Disordered" evidence="7">
    <location>
        <begin position="1"/>
        <end position="24"/>
    </location>
</feature>
<evidence type="ECO:0000313" key="10">
    <source>
        <dbReference type="Proteomes" id="UP000886653"/>
    </source>
</evidence>
<keyword evidence="10" id="KW-1185">Reference proteome</keyword>
<evidence type="ECO:0000256" key="7">
    <source>
        <dbReference type="SAM" id="MobiDB-lite"/>
    </source>
</evidence>
<dbReference type="PANTHER" id="PTHR16301">
    <property type="entry name" value="IMPACT-RELATED"/>
    <property type="match status" value="1"/>
</dbReference>
<sequence>MTDCARNPPNGTRSKLNHSAGPHQKKTVDDWVMELTSEGREELSNEINALAAIFCSQSISCYYTATSDHDSKTFTISIIGSFSPDNSEAHEEIPLSIEIIIPDDYPQCSPPRFRLVSKYLGAHRVDAELYKQVSELYQDGKNWCPSEPVLFDAIESIRELATKYYHTKAEDQLASQRLRDVTLGTDVQVSDSELPKDDELIERTPTLSPKPNQIFTIFTSEPIMDRKSVFVGHATSLNDPHLVPSIMDQILSDKKVARAAHNMYAWRCELNGHLHQDNDDDGESAAGSRMQHLLNILDVKNVFVCVSRWFGGIHLGPDRFKHINQATRDALLAGQFIPTPASAIGRDDPTDSKSHRTERKKR</sequence>
<accession>A0A9P6TAH3</accession>
<dbReference type="InterPro" id="IPR001498">
    <property type="entry name" value="Impact_N"/>
</dbReference>
<dbReference type="SMART" id="SM00591">
    <property type="entry name" value="RWD"/>
    <property type="match status" value="1"/>
</dbReference>
<dbReference type="InterPro" id="IPR016135">
    <property type="entry name" value="UBQ-conjugating_enzyme/RWD"/>
</dbReference>
<keyword evidence="4" id="KW-0678">Repressor</keyword>
<dbReference type="InterPro" id="IPR036956">
    <property type="entry name" value="Impact_N_sf"/>
</dbReference>
<comment type="caution">
    <text evidence="9">The sequence shown here is derived from an EMBL/GenBank/DDBJ whole genome shotgun (WGS) entry which is preliminary data.</text>
</comment>
<feature type="region of interest" description="Disordered" evidence="7">
    <location>
        <begin position="340"/>
        <end position="362"/>
    </location>
</feature>
<evidence type="ECO:0000256" key="1">
    <source>
        <dbReference type="ARBA" id="ARBA00004496"/>
    </source>
</evidence>
<dbReference type="PANTHER" id="PTHR16301:SF24">
    <property type="entry name" value="RWD DOMAIN-CONTAINING PROTEIN"/>
    <property type="match status" value="1"/>
</dbReference>
<dbReference type="SUPFAM" id="SSF54211">
    <property type="entry name" value="Ribosomal protein S5 domain 2-like"/>
    <property type="match status" value="1"/>
</dbReference>
<name>A0A9P6TAH3_9BASI</name>
<protein>
    <recommendedName>
        <fullName evidence="8">RWD domain-containing protein</fullName>
    </recommendedName>
</protein>
<gene>
    <name evidence="9" type="ORF">CROQUDRAFT_658984</name>
</gene>
<proteinExistence type="inferred from homology"/>
<evidence type="ECO:0000256" key="4">
    <source>
        <dbReference type="ARBA" id="ARBA00022491"/>
    </source>
</evidence>
<evidence type="ECO:0000259" key="8">
    <source>
        <dbReference type="PROSITE" id="PS50908"/>
    </source>
</evidence>
<feature type="domain" description="RWD" evidence="8">
    <location>
        <begin position="45"/>
        <end position="164"/>
    </location>
</feature>
<dbReference type="AlphaFoldDB" id="A0A9P6TAH3"/>